<evidence type="ECO:0008006" key="4">
    <source>
        <dbReference type="Google" id="ProtNLM"/>
    </source>
</evidence>
<organism evidence="2 3">
    <name type="scientific">Paraburkholderia aspalathi</name>
    <dbReference type="NCBI Taxonomy" id="1324617"/>
    <lineage>
        <taxon>Bacteria</taxon>
        <taxon>Pseudomonadati</taxon>
        <taxon>Pseudomonadota</taxon>
        <taxon>Betaproteobacteria</taxon>
        <taxon>Burkholderiales</taxon>
        <taxon>Burkholderiaceae</taxon>
        <taxon>Paraburkholderia</taxon>
    </lineage>
</organism>
<feature type="coiled-coil region" evidence="1">
    <location>
        <begin position="243"/>
        <end position="270"/>
    </location>
</feature>
<dbReference type="OrthoDB" id="9007697at2"/>
<dbReference type="AlphaFoldDB" id="A0A1I7EPY6"/>
<evidence type="ECO:0000313" key="3">
    <source>
        <dbReference type="Proteomes" id="UP000198844"/>
    </source>
</evidence>
<protein>
    <recommendedName>
        <fullName evidence="4">Replication region DNA-binding N-term</fullName>
    </recommendedName>
</protein>
<keyword evidence="1" id="KW-0175">Coiled coil</keyword>
<evidence type="ECO:0000256" key="1">
    <source>
        <dbReference type="SAM" id="Coils"/>
    </source>
</evidence>
<dbReference type="RefSeq" id="WP_093646220.1">
    <property type="nucleotide sequence ID" value="NZ_FPBH01000045.1"/>
</dbReference>
<dbReference type="Proteomes" id="UP000198844">
    <property type="component" value="Unassembled WGS sequence"/>
</dbReference>
<evidence type="ECO:0000313" key="2">
    <source>
        <dbReference type="EMBL" id="SFU25984.1"/>
    </source>
</evidence>
<accession>A0A1I7EPY6</accession>
<feature type="coiled-coil region" evidence="1">
    <location>
        <begin position="151"/>
        <end position="185"/>
    </location>
</feature>
<gene>
    <name evidence="2" type="ORF">SAMN05192563_10457</name>
</gene>
<reference evidence="2 3" key="1">
    <citation type="submission" date="2016-10" db="EMBL/GenBank/DDBJ databases">
        <authorList>
            <person name="de Groot N.N."/>
        </authorList>
    </citation>
    <scope>NUCLEOTIDE SEQUENCE [LARGE SCALE GENOMIC DNA]</scope>
    <source>
        <strain evidence="2 3">LMG 27731</strain>
    </source>
</reference>
<name>A0A1I7EPY6_9BURK</name>
<dbReference type="EMBL" id="FPBH01000045">
    <property type="protein sequence ID" value="SFU25984.1"/>
    <property type="molecule type" value="Genomic_DNA"/>
</dbReference>
<sequence>MGRPRIEWNDAQLLAIMNGIAATDRDFPVDNARFLDGLIAEVRAITGRVFGATTCSRLLRDVAPQVGVQRHPSAPTVQRAILRAHAHAHAPLAQPGSADSRPVDLDLMRQALAPVVREALAPLYTSQRERVLGHAGGAAQDCGDANAMVQQPLLRAALEDAHARIQRLEQENAQLHRELGEAHAARDLAGEHVNRLLGELHASIERAGVGATTLAQTATQLAGTERFLKMQNDAVRLQASGEADALRAQNGQLRERIDHLLLEVDQYRRTLSTRPPGSR</sequence>
<proteinExistence type="predicted"/>